<organism evidence="2 3">
    <name type="scientific">Nephila pilipes</name>
    <name type="common">Giant wood spider</name>
    <name type="synonym">Nephila maculata</name>
    <dbReference type="NCBI Taxonomy" id="299642"/>
    <lineage>
        <taxon>Eukaryota</taxon>
        <taxon>Metazoa</taxon>
        <taxon>Ecdysozoa</taxon>
        <taxon>Arthropoda</taxon>
        <taxon>Chelicerata</taxon>
        <taxon>Arachnida</taxon>
        <taxon>Araneae</taxon>
        <taxon>Araneomorphae</taxon>
        <taxon>Entelegynae</taxon>
        <taxon>Araneoidea</taxon>
        <taxon>Nephilidae</taxon>
        <taxon>Nephila</taxon>
    </lineage>
</organism>
<comment type="caution">
    <text evidence="2">The sequence shown here is derived from an EMBL/GenBank/DDBJ whole genome shotgun (WGS) entry which is preliminary data.</text>
</comment>
<feature type="region of interest" description="Disordered" evidence="1">
    <location>
        <begin position="21"/>
        <end position="57"/>
    </location>
</feature>
<name>A0A8X6NX52_NEPPI</name>
<evidence type="ECO:0000313" key="3">
    <source>
        <dbReference type="Proteomes" id="UP000887013"/>
    </source>
</evidence>
<sequence length="57" mass="6534">RTAKRVLPKLHLFPIQKSIGMCRRSRRAPPKSAVKTPPSADKRRKIGKKNISNRQQT</sequence>
<dbReference type="EMBL" id="BMAW01063358">
    <property type="protein sequence ID" value="GFT39930.1"/>
    <property type="molecule type" value="Genomic_DNA"/>
</dbReference>
<evidence type="ECO:0000256" key="1">
    <source>
        <dbReference type="SAM" id="MobiDB-lite"/>
    </source>
</evidence>
<dbReference type="AlphaFoldDB" id="A0A8X6NX52"/>
<proteinExistence type="predicted"/>
<reference evidence="2" key="1">
    <citation type="submission" date="2020-08" db="EMBL/GenBank/DDBJ databases">
        <title>Multicomponent nature underlies the extraordinary mechanical properties of spider dragline silk.</title>
        <authorList>
            <person name="Kono N."/>
            <person name="Nakamura H."/>
            <person name="Mori M."/>
            <person name="Yoshida Y."/>
            <person name="Ohtoshi R."/>
            <person name="Malay A.D."/>
            <person name="Moran D.A.P."/>
            <person name="Tomita M."/>
            <person name="Numata K."/>
            <person name="Arakawa K."/>
        </authorList>
    </citation>
    <scope>NUCLEOTIDE SEQUENCE</scope>
</reference>
<feature type="non-terminal residue" evidence="2">
    <location>
        <position position="1"/>
    </location>
</feature>
<keyword evidence="3" id="KW-1185">Reference proteome</keyword>
<evidence type="ECO:0000313" key="2">
    <source>
        <dbReference type="EMBL" id="GFT39930.1"/>
    </source>
</evidence>
<accession>A0A8X6NX52</accession>
<protein>
    <submittedName>
        <fullName evidence="2">Uncharacterized protein</fullName>
    </submittedName>
</protein>
<gene>
    <name evidence="2" type="ORF">NPIL_664441</name>
</gene>
<dbReference type="Proteomes" id="UP000887013">
    <property type="component" value="Unassembled WGS sequence"/>
</dbReference>